<keyword evidence="2" id="KW-1185">Reference proteome</keyword>
<evidence type="ECO:0000313" key="1">
    <source>
        <dbReference type="EMBL" id="SMP21428.1"/>
    </source>
</evidence>
<organism evidence="1 2">
    <name type="scientific">Venenivibrio stagnispumantis</name>
    <dbReference type="NCBI Taxonomy" id="407998"/>
    <lineage>
        <taxon>Bacteria</taxon>
        <taxon>Pseudomonadati</taxon>
        <taxon>Aquificota</taxon>
        <taxon>Aquificia</taxon>
        <taxon>Aquificales</taxon>
        <taxon>Hydrogenothermaceae</taxon>
        <taxon>Venenivibrio</taxon>
    </lineage>
</organism>
<sequence length="86" mass="9968">MIYVKTRSGRYLSLNHIIGFAVETEKMEIDGKNVMVFEVIAYLPQPLYPAILGIYKKEEDAYKYLDQIIENILKSENSIIQIPTEL</sequence>
<dbReference type="EMBL" id="FXTX01000023">
    <property type="protein sequence ID" value="SMP21428.1"/>
    <property type="molecule type" value="Genomic_DNA"/>
</dbReference>
<evidence type="ECO:0000313" key="2">
    <source>
        <dbReference type="Proteomes" id="UP001157947"/>
    </source>
</evidence>
<proteinExistence type="predicted"/>
<comment type="caution">
    <text evidence="1">The sequence shown here is derived from an EMBL/GenBank/DDBJ whole genome shotgun (WGS) entry which is preliminary data.</text>
</comment>
<gene>
    <name evidence="1" type="ORF">SAMN06264868_12314</name>
</gene>
<name>A0AA46AFS8_9AQUI</name>
<dbReference type="RefSeq" id="WP_265133660.1">
    <property type="nucleotide sequence ID" value="NZ_FXTX01000023.1"/>
</dbReference>
<dbReference type="AlphaFoldDB" id="A0AA46AFS8"/>
<dbReference type="Proteomes" id="UP001157947">
    <property type="component" value="Unassembled WGS sequence"/>
</dbReference>
<accession>A0AA46AFS8</accession>
<protein>
    <submittedName>
        <fullName evidence="1">Uncharacterized protein</fullName>
    </submittedName>
</protein>
<reference evidence="1" key="1">
    <citation type="submission" date="2017-05" db="EMBL/GenBank/DDBJ databases">
        <authorList>
            <person name="Varghese N."/>
            <person name="Submissions S."/>
        </authorList>
    </citation>
    <scope>NUCLEOTIDE SEQUENCE</scope>
    <source>
        <strain evidence="1">DSM 18763</strain>
    </source>
</reference>